<dbReference type="EMBL" id="DSMG01000066">
    <property type="protein sequence ID" value="HDX31026.1"/>
    <property type="molecule type" value="Genomic_DNA"/>
</dbReference>
<gene>
    <name evidence="1" type="ORF">ENQ20_05975</name>
</gene>
<sequence>MLTANLMAEKLPLIKVVGVSASGKSTLVEALRAAGWNARPVSQEHSDVPDLWKQFGFPRILIYLDNDLEGQRRRRPDVSWSAENLAREKQRLQHAYEHADLRINTAHFTAAQVRDLVIAFLEANHVRRSSTPLPPLPRTGGSGKA</sequence>
<reference evidence="1" key="1">
    <citation type="journal article" date="2020" name="mSystems">
        <title>Genome- and Community-Level Interaction Insights into Carbon Utilization and Element Cycling Functions of Hydrothermarchaeota in Hydrothermal Sediment.</title>
        <authorList>
            <person name="Zhou Z."/>
            <person name="Liu Y."/>
            <person name="Xu W."/>
            <person name="Pan J."/>
            <person name="Luo Z.H."/>
            <person name="Li M."/>
        </authorList>
    </citation>
    <scope>NUCLEOTIDE SEQUENCE [LARGE SCALE GENOMIC DNA]</scope>
    <source>
        <strain evidence="1">SpSt-289</strain>
    </source>
</reference>
<protein>
    <recommendedName>
        <fullName evidence="2">NadR/Ttd14 AAA domain-containing protein</fullName>
    </recommendedName>
</protein>
<dbReference type="AlphaFoldDB" id="A0A7C1JJD4"/>
<name>A0A7C1JJD4_9CHLR</name>
<evidence type="ECO:0000313" key="1">
    <source>
        <dbReference type="EMBL" id="HDX31026.1"/>
    </source>
</evidence>
<evidence type="ECO:0008006" key="2">
    <source>
        <dbReference type="Google" id="ProtNLM"/>
    </source>
</evidence>
<organism evidence="1">
    <name type="scientific">Caldilinea aerophila</name>
    <dbReference type="NCBI Taxonomy" id="133453"/>
    <lineage>
        <taxon>Bacteria</taxon>
        <taxon>Bacillati</taxon>
        <taxon>Chloroflexota</taxon>
        <taxon>Caldilineae</taxon>
        <taxon>Caldilineales</taxon>
        <taxon>Caldilineaceae</taxon>
        <taxon>Caldilinea</taxon>
    </lineage>
</organism>
<proteinExistence type="predicted"/>
<accession>A0A7C1JJD4</accession>
<comment type="caution">
    <text evidence="1">The sequence shown here is derived from an EMBL/GenBank/DDBJ whole genome shotgun (WGS) entry which is preliminary data.</text>
</comment>
<dbReference type="SUPFAM" id="SSF52540">
    <property type="entry name" value="P-loop containing nucleoside triphosphate hydrolases"/>
    <property type="match status" value="1"/>
</dbReference>
<dbReference type="InterPro" id="IPR027417">
    <property type="entry name" value="P-loop_NTPase"/>
</dbReference>